<feature type="compositionally biased region" description="Basic and acidic residues" evidence="1">
    <location>
        <begin position="487"/>
        <end position="496"/>
    </location>
</feature>
<evidence type="ECO:0000313" key="2">
    <source>
        <dbReference type="EMBL" id="KAJ7628613.1"/>
    </source>
</evidence>
<reference evidence="2" key="1">
    <citation type="submission" date="2023-03" db="EMBL/GenBank/DDBJ databases">
        <title>Massive genome expansion in bonnet fungi (Mycena s.s.) driven by repeated elements and novel gene families across ecological guilds.</title>
        <authorList>
            <consortium name="Lawrence Berkeley National Laboratory"/>
            <person name="Harder C.B."/>
            <person name="Miyauchi S."/>
            <person name="Viragh M."/>
            <person name="Kuo A."/>
            <person name="Thoen E."/>
            <person name="Andreopoulos B."/>
            <person name="Lu D."/>
            <person name="Skrede I."/>
            <person name="Drula E."/>
            <person name="Henrissat B."/>
            <person name="Morin E."/>
            <person name="Kohler A."/>
            <person name="Barry K."/>
            <person name="LaButti K."/>
            <person name="Morin E."/>
            <person name="Salamov A."/>
            <person name="Lipzen A."/>
            <person name="Mereny Z."/>
            <person name="Hegedus B."/>
            <person name="Baldrian P."/>
            <person name="Stursova M."/>
            <person name="Weitz H."/>
            <person name="Taylor A."/>
            <person name="Grigoriev I.V."/>
            <person name="Nagy L.G."/>
            <person name="Martin F."/>
            <person name="Kauserud H."/>
        </authorList>
    </citation>
    <scope>NUCLEOTIDE SEQUENCE</scope>
    <source>
        <strain evidence="2">9284</strain>
    </source>
</reference>
<gene>
    <name evidence="2" type="ORF">FB45DRAFT_918756</name>
</gene>
<dbReference type="SUPFAM" id="SSF53474">
    <property type="entry name" value="alpha/beta-Hydrolases"/>
    <property type="match status" value="1"/>
</dbReference>
<dbReference type="Gene3D" id="3.40.50.1820">
    <property type="entry name" value="alpha/beta hydrolase"/>
    <property type="match status" value="1"/>
</dbReference>
<keyword evidence="3" id="KW-1185">Reference proteome</keyword>
<feature type="compositionally biased region" description="Low complexity" evidence="1">
    <location>
        <begin position="471"/>
        <end position="481"/>
    </location>
</feature>
<accession>A0AAD7FN54</accession>
<dbReference type="Proteomes" id="UP001221142">
    <property type="component" value="Unassembled WGS sequence"/>
</dbReference>
<comment type="caution">
    <text evidence="2">The sequence shown here is derived from an EMBL/GenBank/DDBJ whole genome shotgun (WGS) entry which is preliminary data.</text>
</comment>
<evidence type="ECO:0000313" key="3">
    <source>
        <dbReference type="Proteomes" id="UP001221142"/>
    </source>
</evidence>
<sequence>MNGISSPAYFLRRLVNVISTLGVSNHWRMALTKPSSWVPQWMLWNTTNLSPEPSASTRWPSAHLMQTPSPRRHSPPPPAQQPEPGSKLDTIHQLLIHPALYDPVRTPRYPLVLSHGLYGFDSRGLSSIRMHYWYNVQRILRKTVGAEVIVTSAPGTGSIVSRAEAMGRQLQIKAHGRGVNLLAHSMGGLDCRHLISHIKPAEYVPLSLLSISTPHRGSPFMDWCVDNIGIGKLKREELLSRSAAADRAIDEEAKSSTSFSLSSLPSSFTSLLLNIVDSPAYANLTTHFLNDVFNPQTPDDPFVKYFSVAGRSPGLSIWHPLWLPQMVLDGVEQRQGGGDWGNDGIVSVESAKWGEFLGIMEGCDHWEMRGSSGVELGMEFPSFPSIPIPSIPIPSIGGLGSLVGKKRSAAAAAESAPAAAAASASVNVAAQSAQGEPETKKQAEDADAMLKISTDKMSSVFDWLVEQAPRTSTSSKAAAASEGDAPQPKKEAKKGELASKADLERFYIALCRKLYDEGL</sequence>
<feature type="region of interest" description="Disordered" evidence="1">
    <location>
        <begin position="53"/>
        <end position="86"/>
    </location>
</feature>
<feature type="compositionally biased region" description="Polar residues" evidence="1">
    <location>
        <begin position="53"/>
        <end position="67"/>
    </location>
</feature>
<evidence type="ECO:0000256" key="1">
    <source>
        <dbReference type="SAM" id="MobiDB-lite"/>
    </source>
</evidence>
<organism evidence="2 3">
    <name type="scientific">Roridomyces roridus</name>
    <dbReference type="NCBI Taxonomy" id="1738132"/>
    <lineage>
        <taxon>Eukaryota</taxon>
        <taxon>Fungi</taxon>
        <taxon>Dikarya</taxon>
        <taxon>Basidiomycota</taxon>
        <taxon>Agaricomycotina</taxon>
        <taxon>Agaricomycetes</taxon>
        <taxon>Agaricomycetidae</taxon>
        <taxon>Agaricales</taxon>
        <taxon>Marasmiineae</taxon>
        <taxon>Mycenaceae</taxon>
        <taxon>Roridomyces</taxon>
    </lineage>
</organism>
<dbReference type="InterPro" id="IPR029058">
    <property type="entry name" value="AB_hydrolase_fold"/>
</dbReference>
<name>A0AAD7FN54_9AGAR</name>
<dbReference type="PANTHER" id="PTHR11440">
    <property type="entry name" value="LECITHIN-CHOLESTEROL ACYLTRANSFERASE-RELATED"/>
    <property type="match status" value="1"/>
</dbReference>
<protein>
    <submittedName>
        <fullName evidence="2">Alpha beta-hydrolase</fullName>
    </submittedName>
</protein>
<feature type="region of interest" description="Disordered" evidence="1">
    <location>
        <begin position="470"/>
        <end position="496"/>
    </location>
</feature>
<proteinExistence type="predicted"/>
<dbReference type="EMBL" id="JARKIF010000010">
    <property type="protein sequence ID" value="KAJ7628613.1"/>
    <property type="molecule type" value="Genomic_DNA"/>
</dbReference>
<dbReference type="AlphaFoldDB" id="A0AAD7FN54"/>